<proteinExistence type="predicted"/>
<dbReference type="InterPro" id="IPR016166">
    <property type="entry name" value="FAD-bd_PCMH"/>
</dbReference>
<dbReference type="InterPro" id="IPR016167">
    <property type="entry name" value="FAD-bd_PCMH_sub1"/>
</dbReference>
<reference evidence="5 6" key="1">
    <citation type="submission" date="2020-07" db="EMBL/GenBank/DDBJ databases">
        <title>Complete genome sequence for Sandaracinobacter sp. M6.</title>
        <authorList>
            <person name="Tang Y."/>
            <person name="Liu Q."/>
            <person name="Guo Z."/>
            <person name="Lei P."/>
            <person name="Huang B."/>
        </authorList>
    </citation>
    <scope>NUCLEOTIDE SEQUENCE [LARGE SCALE GENOMIC DNA]</scope>
    <source>
        <strain evidence="5 6">M6</strain>
    </source>
</reference>
<dbReference type="RefSeq" id="WP_182298006.1">
    <property type="nucleotide sequence ID" value="NZ_CP059851.1"/>
</dbReference>
<evidence type="ECO:0000256" key="2">
    <source>
        <dbReference type="ARBA" id="ARBA00022827"/>
    </source>
</evidence>
<dbReference type="NCBIfam" id="TIGR01679">
    <property type="entry name" value="bact_FAD_ox"/>
    <property type="match status" value="1"/>
</dbReference>
<evidence type="ECO:0000256" key="3">
    <source>
        <dbReference type="ARBA" id="ARBA00023002"/>
    </source>
</evidence>
<dbReference type="GO" id="GO:0071949">
    <property type="term" value="F:FAD binding"/>
    <property type="evidence" value="ECO:0007669"/>
    <property type="project" value="InterPro"/>
</dbReference>
<dbReference type="InterPro" id="IPR006094">
    <property type="entry name" value="Oxid_FAD_bind_N"/>
</dbReference>
<dbReference type="Gene3D" id="3.30.70.2520">
    <property type="match status" value="1"/>
</dbReference>
<evidence type="ECO:0000259" key="4">
    <source>
        <dbReference type="PROSITE" id="PS51387"/>
    </source>
</evidence>
<dbReference type="KEGG" id="sand:H3309_06935"/>
<dbReference type="GO" id="GO:0016020">
    <property type="term" value="C:membrane"/>
    <property type="evidence" value="ECO:0007669"/>
    <property type="project" value="InterPro"/>
</dbReference>
<dbReference type="SUPFAM" id="SSF56176">
    <property type="entry name" value="FAD-binding/transporter-associated domain-like"/>
    <property type="match status" value="1"/>
</dbReference>
<dbReference type="Pfam" id="PF04030">
    <property type="entry name" value="ALO"/>
    <property type="match status" value="1"/>
</dbReference>
<dbReference type="PANTHER" id="PTHR43762:SF1">
    <property type="entry name" value="D-ARABINONO-1,4-LACTONE OXIDASE"/>
    <property type="match status" value="1"/>
</dbReference>
<dbReference type="Gene3D" id="3.30.43.10">
    <property type="entry name" value="Uridine Diphospho-n-acetylenolpyruvylglucosamine Reductase, domain 2"/>
    <property type="match status" value="1"/>
</dbReference>
<evidence type="ECO:0000256" key="1">
    <source>
        <dbReference type="ARBA" id="ARBA00022630"/>
    </source>
</evidence>
<gene>
    <name evidence="5" type="ORF">H3309_06935</name>
</gene>
<dbReference type="AlphaFoldDB" id="A0A7G5ILE1"/>
<dbReference type="InterPro" id="IPR036318">
    <property type="entry name" value="FAD-bd_PCMH-like_sf"/>
</dbReference>
<dbReference type="Gene3D" id="3.30.465.10">
    <property type="match status" value="1"/>
</dbReference>
<dbReference type="InterPro" id="IPR007173">
    <property type="entry name" value="ALO_C"/>
</dbReference>
<keyword evidence="1" id="KW-0285">Flavoprotein</keyword>
<evidence type="ECO:0000313" key="5">
    <source>
        <dbReference type="EMBL" id="QMW24183.1"/>
    </source>
</evidence>
<keyword evidence="6" id="KW-1185">Reference proteome</keyword>
<protein>
    <submittedName>
        <fullName evidence="5">FAD-binding protein</fullName>
    </submittedName>
</protein>
<dbReference type="EMBL" id="CP059851">
    <property type="protein sequence ID" value="QMW24183.1"/>
    <property type="molecule type" value="Genomic_DNA"/>
</dbReference>
<accession>A0A7G5ILE1</accession>
<dbReference type="PROSITE" id="PS51387">
    <property type="entry name" value="FAD_PCMH"/>
    <property type="match status" value="1"/>
</dbReference>
<feature type="domain" description="FAD-binding PCMH-type" evidence="4">
    <location>
        <begin position="18"/>
        <end position="184"/>
    </location>
</feature>
<dbReference type="Proteomes" id="UP000515292">
    <property type="component" value="Chromosome"/>
</dbReference>
<evidence type="ECO:0000313" key="6">
    <source>
        <dbReference type="Proteomes" id="UP000515292"/>
    </source>
</evidence>
<dbReference type="InterPro" id="IPR016171">
    <property type="entry name" value="Vanillyl_alc_oxidase_C-sub2"/>
</dbReference>
<dbReference type="InterPro" id="IPR016169">
    <property type="entry name" value="FAD-bd_PCMH_sub2"/>
</dbReference>
<organism evidence="5 6">
    <name type="scientific">Sandaracinobacteroides saxicola</name>
    <dbReference type="NCBI Taxonomy" id="2759707"/>
    <lineage>
        <taxon>Bacteria</taxon>
        <taxon>Pseudomonadati</taxon>
        <taxon>Pseudomonadota</taxon>
        <taxon>Alphaproteobacteria</taxon>
        <taxon>Sphingomonadales</taxon>
        <taxon>Sphingosinicellaceae</taxon>
        <taxon>Sandaracinobacteroides</taxon>
    </lineage>
</organism>
<dbReference type="Gene3D" id="1.10.45.10">
    <property type="entry name" value="Vanillyl-alcohol Oxidase, Chain A, domain 4"/>
    <property type="match status" value="1"/>
</dbReference>
<name>A0A7G5ILE1_9SPHN</name>
<dbReference type="PIRSF" id="PIRSF000136">
    <property type="entry name" value="LGO_GLO"/>
    <property type="match status" value="1"/>
</dbReference>
<dbReference type="GO" id="GO:0003885">
    <property type="term" value="F:D-arabinono-1,4-lactone oxidase activity"/>
    <property type="evidence" value="ECO:0007669"/>
    <property type="project" value="InterPro"/>
</dbReference>
<keyword evidence="2" id="KW-0274">FAD</keyword>
<dbReference type="PANTHER" id="PTHR43762">
    <property type="entry name" value="L-GULONOLACTONE OXIDASE"/>
    <property type="match status" value="1"/>
</dbReference>
<keyword evidence="3" id="KW-0560">Oxidoreductase</keyword>
<dbReference type="Pfam" id="PF01565">
    <property type="entry name" value="FAD_binding_4"/>
    <property type="match status" value="1"/>
</dbReference>
<dbReference type="InterPro" id="IPR010031">
    <property type="entry name" value="FAD_lactone_oxidase-like"/>
</dbReference>
<sequence>MNAIEKITASRWSNWSGSVTSDARFIRPRSLDALCDAVRRASAVRATGAGHSFMPLCASDGLIVSVEDLPGEIRLDAGRRTARVPAGWSLHYLTAELGKLGFALANQGDVDPQSLAGAMATGTHGTGETLGSLSTFARGFRLVGADGELRWCDADTNPDLFQAQRLSLGLFGIAIEIEVAVVPAFHLVERITKMRWAEVRERFDSLAAEHRHAEFFIFPHADSVILKTLSLTDPCEPPPTTSDMEEAGFQRLLDIGVHLPMAVPLLQKLVMRGRFDAERRGPAHSIFPSDRGIRFEEMEYELPRAAGFEALSEMLDWIRRRRLPVSFPFEYRVVAGDDIWMSPMNRGPVASLSMHQYVRQPWREIFAEGEAIFRAHGGRPHWAKRHTLTRADVDSLYPMAEHFRAVRRHADPQGKFLNPHLEGLFS</sequence>